<dbReference type="EC" id="5.4.99.-" evidence="5"/>
<comment type="caution">
    <text evidence="7">The sequence shown here is derived from an EMBL/GenBank/DDBJ whole genome shotgun (WGS) entry which is preliminary data.</text>
</comment>
<evidence type="ECO:0000256" key="5">
    <source>
        <dbReference type="RuleBase" id="RU003887"/>
    </source>
</evidence>
<keyword evidence="3 5" id="KW-0413">Isomerase</keyword>
<evidence type="ECO:0000256" key="2">
    <source>
        <dbReference type="ARBA" id="ARBA00022884"/>
    </source>
</evidence>
<comment type="similarity">
    <text evidence="1 5">Belongs to the pseudouridine synthase RsuA family.</text>
</comment>
<organism evidence="7 8">
    <name type="scientific">Enterococcus durans</name>
    <dbReference type="NCBI Taxonomy" id="53345"/>
    <lineage>
        <taxon>Bacteria</taxon>
        <taxon>Bacillati</taxon>
        <taxon>Bacillota</taxon>
        <taxon>Bacilli</taxon>
        <taxon>Lactobacillales</taxon>
        <taxon>Enterococcaceae</taxon>
        <taxon>Enterococcus</taxon>
    </lineage>
</organism>
<dbReference type="InterPro" id="IPR006145">
    <property type="entry name" value="PsdUridine_synth_RsuA/RluA"/>
</dbReference>
<dbReference type="GO" id="GO:0003723">
    <property type="term" value="F:RNA binding"/>
    <property type="evidence" value="ECO:0007669"/>
    <property type="project" value="UniProtKB-KW"/>
</dbReference>
<dbReference type="CDD" id="cd00165">
    <property type="entry name" value="S4"/>
    <property type="match status" value="1"/>
</dbReference>
<dbReference type="PANTHER" id="PTHR47683:SF4">
    <property type="entry name" value="PSEUDOURIDINE SYNTHASE"/>
    <property type="match status" value="1"/>
</dbReference>
<dbReference type="FunFam" id="3.30.70.1560:FF:000001">
    <property type="entry name" value="Pseudouridine synthase"/>
    <property type="match status" value="1"/>
</dbReference>
<evidence type="ECO:0000256" key="1">
    <source>
        <dbReference type="ARBA" id="ARBA00008348"/>
    </source>
</evidence>
<dbReference type="Proteomes" id="UP000252797">
    <property type="component" value="Unassembled WGS sequence"/>
</dbReference>
<dbReference type="GO" id="GO:0120159">
    <property type="term" value="F:rRNA pseudouridine synthase activity"/>
    <property type="evidence" value="ECO:0007669"/>
    <property type="project" value="UniProtKB-ARBA"/>
</dbReference>
<dbReference type="Pfam" id="PF00849">
    <property type="entry name" value="PseudoU_synth_2"/>
    <property type="match status" value="1"/>
</dbReference>
<dbReference type="PROSITE" id="PS50889">
    <property type="entry name" value="S4"/>
    <property type="match status" value="1"/>
</dbReference>
<dbReference type="InterPro" id="IPR018496">
    <property type="entry name" value="PsdUridine_synth_RsuA/RluB_CS"/>
</dbReference>
<dbReference type="GO" id="GO:0000455">
    <property type="term" value="P:enzyme-directed rRNA pseudouridine synthesis"/>
    <property type="evidence" value="ECO:0007669"/>
    <property type="project" value="UniProtKB-ARBA"/>
</dbReference>
<sequence length="241" mass="27829">MRLDKFLAEVGIGSRKEVKVLIKKGQIKVNEEVIKSDKFQVKEFDDQITYLDEPLVYQKDFYYVLNKPAGVISATQDNYEQTVMDLLSDEDYREDLFPVGRLDKDTEGLLILTNDGKLAHRLLSPKKHVEKEYFAKVKGVMTEEDIDSFARGLVIDKGEQTLPAQLFIDSVDHEEETSTIRLILHEGKFHQVKRMVQAVGKEVTYLKRLRMGGFLLPESLDNGEYRELTESELLQLQEQNK</sequence>
<dbReference type="SUPFAM" id="SSF55120">
    <property type="entry name" value="Pseudouridine synthase"/>
    <property type="match status" value="1"/>
</dbReference>
<dbReference type="SUPFAM" id="SSF55174">
    <property type="entry name" value="Alpha-L RNA-binding motif"/>
    <property type="match status" value="1"/>
</dbReference>
<evidence type="ECO:0000313" key="8">
    <source>
        <dbReference type="Proteomes" id="UP000252797"/>
    </source>
</evidence>
<evidence type="ECO:0000313" key="7">
    <source>
        <dbReference type="EMBL" id="RCA09397.1"/>
    </source>
</evidence>
<dbReference type="NCBIfam" id="TIGR00093">
    <property type="entry name" value="pseudouridine synthase"/>
    <property type="match status" value="1"/>
</dbReference>
<dbReference type="InterPro" id="IPR000748">
    <property type="entry name" value="PsdUridine_synth_RsuA/RluB/E/F"/>
</dbReference>
<dbReference type="InterPro" id="IPR020094">
    <property type="entry name" value="TruA/RsuA/RluB/E/F_N"/>
</dbReference>
<feature type="domain" description="RNA-binding S4" evidence="6">
    <location>
        <begin position="1"/>
        <end position="59"/>
    </location>
</feature>
<evidence type="ECO:0000256" key="4">
    <source>
        <dbReference type="PROSITE-ProRule" id="PRU00182"/>
    </source>
</evidence>
<dbReference type="AlphaFoldDB" id="A0A367C9X1"/>
<dbReference type="InterPro" id="IPR002942">
    <property type="entry name" value="S4_RNA-bd"/>
</dbReference>
<reference evidence="7 8" key="1">
    <citation type="submission" date="2015-06" db="EMBL/GenBank/DDBJ databases">
        <title>The Genome Sequence of Enterococcus durans 4EA1.</title>
        <authorList>
            <consortium name="The Broad Institute Genomics Platform"/>
            <consortium name="The Broad Institute Genome Sequencing Center for Infectious Disease"/>
            <person name="Earl A.M."/>
            <person name="Van Tyne D."/>
            <person name="Lebreton F."/>
            <person name="Saavedra J.T."/>
            <person name="Gilmore M.S."/>
            <person name="Manson Mcguire A."/>
            <person name="Clock S."/>
            <person name="Crupain M."/>
            <person name="Rangan U."/>
            <person name="Young S."/>
            <person name="Abouelleil A."/>
            <person name="Cao P."/>
            <person name="Chapman S.B."/>
            <person name="Griggs A."/>
            <person name="Priest M."/>
            <person name="Shea T."/>
            <person name="Wortman J."/>
            <person name="Nusbaum C."/>
            <person name="Birren B."/>
        </authorList>
    </citation>
    <scope>NUCLEOTIDE SEQUENCE [LARGE SCALE GENOMIC DNA]</scope>
    <source>
        <strain evidence="7 8">4EA1</strain>
    </source>
</reference>
<dbReference type="STRING" id="53345.LIU_02625"/>
<dbReference type="Gene3D" id="3.30.70.580">
    <property type="entry name" value="Pseudouridine synthase I, catalytic domain, N-terminal subdomain"/>
    <property type="match status" value="1"/>
</dbReference>
<keyword evidence="2 4" id="KW-0694">RNA-binding</keyword>
<dbReference type="GO" id="GO:0005829">
    <property type="term" value="C:cytosol"/>
    <property type="evidence" value="ECO:0007669"/>
    <property type="project" value="UniProtKB-ARBA"/>
</dbReference>
<gene>
    <name evidence="7" type="ORF">EA71_03095</name>
</gene>
<dbReference type="InterPro" id="IPR050343">
    <property type="entry name" value="RsuA_PseudoU_synthase"/>
</dbReference>
<dbReference type="Gene3D" id="3.30.70.1560">
    <property type="entry name" value="Alpha-L RNA-binding motif"/>
    <property type="match status" value="1"/>
</dbReference>
<dbReference type="InterPro" id="IPR036986">
    <property type="entry name" value="S4_RNA-bd_sf"/>
</dbReference>
<dbReference type="CDD" id="cd02553">
    <property type="entry name" value="PseudoU_synth_RsuA"/>
    <property type="match status" value="1"/>
</dbReference>
<name>A0A367C9X1_9ENTE</name>
<evidence type="ECO:0000256" key="3">
    <source>
        <dbReference type="ARBA" id="ARBA00023235"/>
    </source>
</evidence>
<evidence type="ECO:0000259" key="6">
    <source>
        <dbReference type="SMART" id="SM00363"/>
    </source>
</evidence>
<dbReference type="Pfam" id="PF01479">
    <property type="entry name" value="S4"/>
    <property type="match status" value="1"/>
</dbReference>
<accession>A0A367C9X1</accession>
<dbReference type="PANTHER" id="PTHR47683">
    <property type="entry name" value="PSEUDOURIDINE SYNTHASE FAMILY PROTEIN-RELATED"/>
    <property type="match status" value="1"/>
</dbReference>
<dbReference type="RefSeq" id="WP_113846493.1">
    <property type="nucleotide sequence ID" value="NZ_LEPB01000010.1"/>
</dbReference>
<dbReference type="Gene3D" id="3.10.290.10">
    <property type="entry name" value="RNA-binding S4 domain"/>
    <property type="match status" value="1"/>
</dbReference>
<dbReference type="PROSITE" id="PS01149">
    <property type="entry name" value="PSI_RSU"/>
    <property type="match status" value="1"/>
</dbReference>
<dbReference type="InterPro" id="IPR042092">
    <property type="entry name" value="PsdUridine_s_RsuA/RluB/E/F_cat"/>
</dbReference>
<dbReference type="EMBL" id="LEPB01000010">
    <property type="protein sequence ID" value="RCA09397.1"/>
    <property type="molecule type" value="Genomic_DNA"/>
</dbReference>
<dbReference type="InterPro" id="IPR020103">
    <property type="entry name" value="PsdUridine_synth_cat_dom_sf"/>
</dbReference>
<protein>
    <recommendedName>
        <fullName evidence="5">Pseudouridine synthase</fullName>
        <ecNumber evidence="5">5.4.99.-</ecNumber>
    </recommendedName>
</protein>
<dbReference type="SMART" id="SM00363">
    <property type="entry name" value="S4"/>
    <property type="match status" value="1"/>
</dbReference>
<proteinExistence type="inferred from homology"/>